<evidence type="ECO:0000313" key="3">
    <source>
        <dbReference type="EMBL" id="SFD61418.1"/>
    </source>
</evidence>
<keyword evidence="4" id="KW-1185">Reference proteome</keyword>
<feature type="compositionally biased region" description="Polar residues" evidence="1">
    <location>
        <begin position="539"/>
        <end position="554"/>
    </location>
</feature>
<evidence type="ECO:0000313" key="4">
    <source>
        <dbReference type="Proteomes" id="UP000199207"/>
    </source>
</evidence>
<evidence type="ECO:0000259" key="2">
    <source>
        <dbReference type="Pfam" id="PF03432"/>
    </source>
</evidence>
<dbReference type="OrthoDB" id="4382201at2"/>
<feature type="domain" description="MobA/VirD2-like nuclease" evidence="2">
    <location>
        <begin position="66"/>
        <end position="168"/>
    </location>
</feature>
<evidence type="ECO:0000256" key="1">
    <source>
        <dbReference type="SAM" id="MobiDB-lite"/>
    </source>
</evidence>
<dbReference type="Pfam" id="PF03432">
    <property type="entry name" value="Relaxase"/>
    <property type="match status" value="1"/>
</dbReference>
<feature type="region of interest" description="Disordered" evidence="1">
    <location>
        <begin position="170"/>
        <end position="196"/>
    </location>
</feature>
<dbReference type="EMBL" id="FOLM01000021">
    <property type="protein sequence ID" value="SFD61418.1"/>
    <property type="molecule type" value="Genomic_DNA"/>
</dbReference>
<protein>
    <recommendedName>
        <fullName evidence="2">MobA/VirD2-like nuclease domain-containing protein</fullName>
    </recommendedName>
</protein>
<feature type="region of interest" description="Disordered" evidence="1">
    <location>
        <begin position="539"/>
        <end position="565"/>
    </location>
</feature>
<reference evidence="3 4" key="1">
    <citation type="submission" date="2016-10" db="EMBL/GenBank/DDBJ databases">
        <authorList>
            <person name="de Groot N.N."/>
        </authorList>
    </citation>
    <scope>NUCLEOTIDE SEQUENCE [LARGE SCALE GENOMIC DNA]</scope>
    <source>
        <strain evidence="3 4">CGMCC 4.5739</strain>
    </source>
</reference>
<proteinExistence type="predicted"/>
<dbReference type="Proteomes" id="UP000199207">
    <property type="component" value="Unassembled WGS sequence"/>
</dbReference>
<name>A0A1I1TVZ8_9ACTN</name>
<gene>
    <name evidence="3" type="ORF">SAMN05421773_1214</name>
</gene>
<dbReference type="AlphaFoldDB" id="A0A1I1TVZ8"/>
<dbReference type="STRING" id="910347.SAMN05421773_1214"/>
<dbReference type="InterPro" id="IPR005094">
    <property type="entry name" value="Endonuclease_MobA/VirD2"/>
</dbReference>
<dbReference type="RefSeq" id="WP_093841259.1">
    <property type="nucleotide sequence ID" value="NZ_FOLM01000021.1"/>
</dbReference>
<accession>A0A1I1TVZ8</accession>
<sequence>MVPDISTGAHTAGLLRYLYGPGRRDEHIDPHIVAAWDIDGAPDPGRDPEATLAHLAERLDAYVTLRAREGTRSKARRHVWHCPVRTAPGDRHLSDEEWAEVARRIVHATGIAPEGDEKACRWIAVRHAQDHIHLVATTVRLDGRRPRNHGDGRRAQAACRQIEKDFGLRRLRPGDGTAPRTPTSAEQAKAARRGKSVTSRQWLRENAYTVLAASRTEAEFFSTLTALGIAVRTRTGPDSGEVIGYSLAAPGDTNARGEPIWYGGSKLAPDLSIHRIRERLTATGTSTVPVRRAAPMVRAEHTLRTTFTVLHGEDEPAAQAHLAAFGELLHTATLVATGPTRAELAVAASAFNRATRSAIRAEHHKAAALRAAAKDVLSAMGSSRDGAGLELLLSTALLIATAAVHWHRTRRHQQQAAAARQTLHHLKAAYQHTTGPVLAALAGQAPAAEATSHHAPAVHRALPAQADRILTDPAWPALSAALACAQADGHHVQQLLATLAAGRELETAHAPAQVLLWRLTHQPGGRALAAVTRSSLSSASRMTAPSLPSGTVQPASVEPPLGRGR</sequence>
<organism evidence="3 4">
    <name type="scientific">Streptomyces aidingensis</name>
    <dbReference type="NCBI Taxonomy" id="910347"/>
    <lineage>
        <taxon>Bacteria</taxon>
        <taxon>Bacillati</taxon>
        <taxon>Actinomycetota</taxon>
        <taxon>Actinomycetes</taxon>
        <taxon>Kitasatosporales</taxon>
        <taxon>Streptomycetaceae</taxon>
        <taxon>Streptomyces</taxon>
    </lineage>
</organism>